<dbReference type="GO" id="GO:0042773">
    <property type="term" value="P:ATP synthesis coupled electron transport"/>
    <property type="evidence" value="ECO:0007669"/>
    <property type="project" value="InterPro"/>
</dbReference>
<dbReference type="InterPro" id="IPR000260">
    <property type="entry name" value="NADH4_N"/>
</dbReference>
<accession>A0A140F2L9</accession>
<keyword evidence="9" id="KW-0679">Respiratory chain</keyword>
<evidence type="ECO:0000256" key="9">
    <source>
        <dbReference type="RuleBase" id="RU003297"/>
    </source>
</evidence>
<dbReference type="GO" id="GO:0015990">
    <property type="term" value="P:electron transport coupled proton transport"/>
    <property type="evidence" value="ECO:0007669"/>
    <property type="project" value="TreeGrafter"/>
</dbReference>
<feature type="transmembrane region" description="Helical" evidence="9">
    <location>
        <begin position="185"/>
        <end position="207"/>
    </location>
</feature>
<keyword evidence="8 9" id="KW-0472">Membrane</keyword>
<dbReference type="Pfam" id="PF01059">
    <property type="entry name" value="Oxidored_q5_N"/>
    <property type="match status" value="1"/>
</dbReference>
<dbReference type="GO" id="GO:0048039">
    <property type="term" value="F:ubiquinone binding"/>
    <property type="evidence" value="ECO:0007669"/>
    <property type="project" value="TreeGrafter"/>
</dbReference>
<evidence type="ECO:0000259" key="10">
    <source>
        <dbReference type="Pfam" id="PF00361"/>
    </source>
</evidence>
<keyword evidence="9" id="KW-0830">Ubiquinone</keyword>
<keyword evidence="6 9" id="KW-1133">Transmembrane helix</keyword>
<dbReference type="InterPro" id="IPR010227">
    <property type="entry name" value="NADH_Q_OxRdtase_chainM/4"/>
</dbReference>
<feature type="transmembrane region" description="Helical" evidence="9">
    <location>
        <begin position="467"/>
        <end position="488"/>
    </location>
</feature>
<keyword evidence="7 9" id="KW-0520">NAD</keyword>
<dbReference type="NCBIfam" id="TIGR01972">
    <property type="entry name" value="NDH_I_M"/>
    <property type="match status" value="1"/>
</dbReference>
<feature type="transmembrane region" description="Helical" evidence="9">
    <location>
        <begin position="376"/>
        <end position="400"/>
    </location>
</feature>
<keyword evidence="4 9" id="KW-0812">Transmembrane</keyword>
<evidence type="ECO:0000256" key="4">
    <source>
        <dbReference type="ARBA" id="ARBA00022692"/>
    </source>
</evidence>
<evidence type="ECO:0000256" key="1">
    <source>
        <dbReference type="ARBA" id="ARBA00003257"/>
    </source>
</evidence>
<feature type="transmembrane region" description="Helical" evidence="9">
    <location>
        <begin position="288"/>
        <end position="309"/>
    </location>
</feature>
<comment type="catalytic activity">
    <reaction evidence="9">
        <text>a ubiquinone + NADH + 5 H(+)(in) = a ubiquinol + NAD(+) + 4 H(+)(out)</text>
        <dbReference type="Rhea" id="RHEA:29091"/>
        <dbReference type="Rhea" id="RHEA-COMP:9565"/>
        <dbReference type="Rhea" id="RHEA-COMP:9566"/>
        <dbReference type="ChEBI" id="CHEBI:15378"/>
        <dbReference type="ChEBI" id="CHEBI:16389"/>
        <dbReference type="ChEBI" id="CHEBI:17976"/>
        <dbReference type="ChEBI" id="CHEBI:57540"/>
        <dbReference type="ChEBI" id="CHEBI:57945"/>
        <dbReference type="EC" id="7.1.1.2"/>
    </reaction>
</comment>
<evidence type="ECO:0000256" key="3">
    <source>
        <dbReference type="ARBA" id="ARBA00009025"/>
    </source>
</evidence>
<comment type="function">
    <text evidence="1">Core subunit of the mitochondrial membrane respiratory chain NADH dehydrogenase (Complex I) that is believed to belong to the minimal assembly required for catalysis. Complex I functions in the transfer of electrons from NADH to the respiratory chain. The immediate electron acceptor for the enzyme is believed to be ubiquinone.</text>
</comment>
<dbReference type="PANTHER" id="PTHR43507:SF1">
    <property type="entry name" value="NADH-UBIQUINONE OXIDOREDUCTASE CHAIN 4"/>
    <property type="match status" value="1"/>
</dbReference>
<dbReference type="PRINTS" id="PR01437">
    <property type="entry name" value="NUOXDRDTASE4"/>
</dbReference>
<dbReference type="EC" id="7.1.1.2" evidence="9"/>
<gene>
    <name evidence="12" type="ORF">Mmmito_0095</name>
</gene>
<protein>
    <recommendedName>
        <fullName evidence="9">NADH-ubiquinone oxidoreductase chain 4</fullName>
        <ecNumber evidence="9">7.1.1.2</ecNumber>
    </recommendedName>
</protein>
<comment type="similarity">
    <text evidence="3 9">Belongs to the complex I subunit 4 family.</text>
</comment>
<feature type="transmembrane region" description="Helical" evidence="9">
    <location>
        <begin position="321"/>
        <end position="341"/>
    </location>
</feature>
<feature type="transmembrane region" description="Helical" evidence="9">
    <location>
        <begin position="128"/>
        <end position="146"/>
    </location>
</feature>
<feature type="transmembrane region" description="Helical" evidence="9">
    <location>
        <begin position="152"/>
        <end position="173"/>
    </location>
</feature>
<feature type="domain" description="NADH:quinone oxidoreductase/Mrp antiporter transmembrane" evidence="10">
    <location>
        <begin position="150"/>
        <end position="435"/>
    </location>
</feature>
<comment type="function">
    <text evidence="9">Core subunit of the mitochondrial membrane respiratory chain NADH dehydrogenase (Complex I) which catalyzes electron transfer from NADH through the respiratory chain, using ubiquinone as an electron acceptor. Essential for the catalytic activity and assembly of complex I.</text>
</comment>
<dbReference type="AlphaFoldDB" id="A0A140F2L9"/>
<evidence type="ECO:0000256" key="2">
    <source>
        <dbReference type="ARBA" id="ARBA00004141"/>
    </source>
</evidence>
<feature type="transmembrane region" description="Helical" evidence="9">
    <location>
        <begin position="101"/>
        <end position="121"/>
    </location>
</feature>
<proteinExistence type="inferred from homology"/>
<dbReference type="InterPro" id="IPR001750">
    <property type="entry name" value="ND/Mrp_TM"/>
</dbReference>
<reference evidence="12" key="2">
    <citation type="journal article" date="2016" name="Open Biol.">
        <title>Moramonas marocensis gen. nov., sp. nov.: a jakobid flagellate isolated from desert soil with a bacteria-like, but bloated mitochondrial genome.</title>
        <authorList>
            <person name="Strassert J.F."/>
            <person name="Tikhonenkov D.V."/>
            <person name="Pombert J.F."/>
            <person name="Kolisko M."/>
            <person name="Tai V."/>
            <person name="Mylnikov A.P."/>
            <person name="Keeling P.J."/>
        </authorList>
    </citation>
    <scope>NUCLEOTIDE SEQUENCE</scope>
</reference>
<dbReference type="EMBL" id="KU057179">
    <property type="protein sequence ID" value="AML60653.1"/>
    <property type="molecule type" value="Genomic_DNA"/>
</dbReference>
<name>A0A140F2L9_9EUKA</name>
<keyword evidence="5" id="KW-1278">Translocase</keyword>
<dbReference type="GO" id="GO:0003954">
    <property type="term" value="F:NADH dehydrogenase activity"/>
    <property type="evidence" value="ECO:0007669"/>
    <property type="project" value="TreeGrafter"/>
</dbReference>
<evidence type="ECO:0000259" key="11">
    <source>
        <dbReference type="Pfam" id="PF01059"/>
    </source>
</evidence>
<feature type="transmembrane region" description="Helical" evidence="9">
    <location>
        <begin position="262"/>
        <end position="282"/>
    </location>
</feature>
<comment type="subcellular location">
    <subcellularLocation>
        <location evidence="2">Membrane</location>
        <topology evidence="2">Multi-pass membrane protein</topology>
    </subcellularLocation>
    <subcellularLocation>
        <location evidence="9">Mitochondrion membrane</location>
        <topology evidence="9">Multi-pass membrane protein</topology>
    </subcellularLocation>
</comment>
<feature type="transmembrane region" description="Helical" evidence="9">
    <location>
        <begin position="347"/>
        <end position="369"/>
    </location>
</feature>
<keyword evidence="9 12" id="KW-0496">Mitochondrion</keyword>
<evidence type="ECO:0000256" key="5">
    <source>
        <dbReference type="ARBA" id="ARBA00022967"/>
    </source>
</evidence>
<dbReference type="PANTHER" id="PTHR43507">
    <property type="entry name" value="NADH-UBIQUINONE OXIDOREDUCTASE CHAIN 4"/>
    <property type="match status" value="1"/>
</dbReference>
<dbReference type="GO" id="GO:0031966">
    <property type="term" value="C:mitochondrial membrane"/>
    <property type="evidence" value="ECO:0007669"/>
    <property type="project" value="UniProtKB-SubCell"/>
</dbReference>
<evidence type="ECO:0000256" key="8">
    <source>
        <dbReference type="ARBA" id="ARBA00023136"/>
    </source>
</evidence>
<dbReference type="NCBIfam" id="NF004499">
    <property type="entry name" value="PRK05846.1-3"/>
    <property type="match status" value="1"/>
</dbReference>
<dbReference type="GO" id="GO:0008137">
    <property type="term" value="F:NADH dehydrogenase (ubiquinone) activity"/>
    <property type="evidence" value="ECO:0007669"/>
    <property type="project" value="UniProtKB-UniRule"/>
</dbReference>
<organism evidence="12">
    <name type="scientific">Moramonas marocensis</name>
    <dbReference type="NCBI Taxonomy" id="1805496"/>
    <lineage>
        <taxon>Eukaryota</taxon>
        <taxon>Discoba</taxon>
        <taxon>Jakobida</taxon>
        <taxon>Histionina</taxon>
        <taxon>Moramonas</taxon>
    </lineage>
</organism>
<dbReference type="Pfam" id="PF00361">
    <property type="entry name" value="Proton_antipo_M"/>
    <property type="match status" value="1"/>
</dbReference>
<evidence type="ECO:0000313" key="12">
    <source>
        <dbReference type="EMBL" id="AML60653.1"/>
    </source>
</evidence>
<feature type="transmembrane region" description="Helical" evidence="9">
    <location>
        <begin position="6"/>
        <end position="24"/>
    </location>
</feature>
<feature type="domain" description="NADH:ubiquinone oxidoreductase chain 4 N-terminal" evidence="11">
    <location>
        <begin position="89"/>
        <end position="144"/>
    </location>
</feature>
<keyword evidence="9" id="KW-0249">Electron transport</keyword>
<feature type="transmembrane region" description="Helical" evidence="9">
    <location>
        <begin position="36"/>
        <end position="54"/>
    </location>
</feature>
<sequence>MVYNYLLPLIIFLPLLGSFIIFMIPEWRIDQIKKIGLFISLITFLLSLLLWVLFDYSTSKFQYLYDYLVNLPKNQTLLTPFGDFDSELSSGLNMCLGIDGISLFFILLTTFLIPLCILAGWESVKTHIKEYVIAFLILDSFLIMIFCVLDLVLFYVFFESVLIPMFLVIGVWGSRERKIRAAYMLFIYTFLGSLLMLIAIIAIYFEYGTTDLQTLMTVDFASSERQYFLWLAFFISFAIKIPMLPFHIWLPEAHVEAPTAGSVLLAGVLLKLGGYGLLRFSIPLFPVATSYFTPLVYTMSVIAIIYTSLTTLRQIDLKRIIAYSSVAHMNFVTIGIFSMNMQGVQGSILLMLSHGIVSSALFLSIGTLYDRHKTRLLHYYGGIVHTMPIFAVIFLVFTMANISLPGTSSFIGEFMVLIGAFNSNTTLAFFTTTGIILGAAYSLWLYNRVVFGNIKIQLIGNLTYQDLVLREFYIFVPLLLLTFVMGIYPKLFLDPMYISVAQLISNTNSFNG</sequence>
<feature type="transmembrane region" description="Helical" evidence="9">
    <location>
        <begin position="227"/>
        <end position="250"/>
    </location>
</feature>
<reference evidence="12" key="1">
    <citation type="submission" date="2015-11" db="EMBL/GenBank/DDBJ databases">
        <authorList>
            <person name="Zhang Y."/>
            <person name="Guo Z."/>
        </authorList>
    </citation>
    <scope>NUCLEOTIDE SEQUENCE</scope>
</reference>
<evidence type="ECO:0000256" key="7">
    <source>
        <dbReference type="ARBA" id="ARBA00023027"/>
    </source>
</evidence>
<geneLocation type="mitochondrion" evidence="12"/>
<evidence type="ECO:0000256" key="6">
    <source>
        <dbReference type="ARBA" id="ARBA00022989"/>
    </source>
</evidence>
<dbReference type="InterPro" id="IPR003918">
    <property type="entry name" value="NADH_UbQ_OxRdtase"/>
</dbReference>
<feature type="transmembrane region" description="Helical" evidence="9">
    <location>
        <begin position="427"/>
        <end position="446"/>
    </location>
</feature>
<keyword evidence="9" id="KW-0813">Transport</keyword>